<evidence type="ECO:0000313" key="1">
    <source>
        <dbReference type="EMBL" id="MBG0564523.1"/>
    </source>
</evidence>
<protein>
    <submittedName>
        <fullName evidence="1">Uncharacterized protein</fullName>
    </submittedName>
</protein>
<evidence type="ECO:0000313" key="2">
    <source>
        <dbReference type="Proteomes" id="UP000598146"/>
    </source>
</evidence>
<gene>
    <name evidence="1" type="ORF">I4J89_24045</name>
</gene>
<accession>A0A931FYF3</accession>
<dbReference type="AlphaFoldDB" id="A0A931FYF3"/>
<organism evidence="1 2">
    <name type="scientific">Actinoplanes aureus</name>
    <dbReference type="NCBI Taxonomy" id="2792083"/>
    <lineage>
        <taxon>Bacteria</taxon>
        <taxon>Bacillati</taxon>
        <taxon>Actinomycetota</taxon>
        <taxon>Actinomycetes</taxon>
        <taxon>Micromonosporales</taxon>
        <taxon>Micromonosporaceae</taxon>
        <taxon>Actinoplanes</taxon>
    </lineage>
</organism>
<name>A0A931FYF3_9ACTN</name>
<sequence length="64" mass="6813">MATPEPVSVLQRWSDSGGTWRVIARGPATVTVALLTCTGEEVERVGLAAGPELLEYLAEAEDQN</sequence>
<keyword evidence="2" id="KW-1185">Reference proteome</keyword>
<dbReference type="RefSeq" id="WP_196416301.1">
    <property type="nucleotide sequence ID" value="NZ_JADQTO010000011.1"/>
</dbReference>
<dbReference type="EMBL" id="JADQTO010000011">
    <property type="protein sequence ID" value="MBG0564523.1"/>
    <property type="molecule type" value="Genomic_DNA"/>
</dbReference>
<dbReference type="Proteomes" id="UP000598146">
    <property type="component" value="Unassembled WGS sequence"/>
</dbReference>
<proteinExistence type="predicted"/>
<comment type="caution">
    <text evidence="1">The sequence shown here is derived from an EMBL/GenBank/DDBJ whole genome shotgun (WGS) entry which is preliminary data.</text>
</comment>
<reference evidence="1" key="1">
    <citation type="submission" date="2020-11" db="EMBL/GenBank/DDBJ databases">
        <title>Isolation and identification of active actinomycetes.</title>
        <authorList>
            <person name="Sun X."/>
        </authorList>
    </citation>
    <scope>NUCLEOTIDE SEQUENCE</scope>
    <source>
        <strain evidence="1">NEAU-A11</strain>
    </source>
</reference>